<dbReference type="Gene3D" id="3.30.1490.20">
    <property type="entry name" value="ATP-grasp fold, A domain"/>
    <property type="match status" value="1"/>
</dbReference>
<dbReference type="AlphaFoldDB" id="A0A921FN53"/>
<accession>A0A921FN53</accession>
<proteinExistence type="predicted"/>
<evidence type="ECO:0000313" key="4">
    <source>
        <dbReference type="Proteomes" id="UP000703315"/>
    </source>
</evidence>
<dbReference type="EMBL" id="DYXC01000097">
    <property type="protein sequence ID" value="HJF14905.1"/>
    <property type="molecule type" value="Genomic_DNA"/>
</dbReference>
<dbReference type="Gene3D" id="3.50.30.10">
    <property type="entry name" value="Phosphohistidine domain"/>
    <property type="match status" value="1"/>
</dbReference>
<evidence type="ECO:0000259" key="2">
    <source>
        <dbReference type="Pfam" id="PF01326"/>
    </source>
</evidence>
<dbReference type="InterPro" id="IPR008279">
    <property type="entry name" value="PEP-util_enz_mobile_dom"/>
</dbReference>
<evidence type="ECO:0000313" key="3">
    <source>
        <dbReference type="EMBL" id="HJF14905.1"/>
    </source>
</evidence>
<sequence>MLDLINATGPDAGGKAAPLAQLLQAGFNVPQGFVVPTDVYQTVAKNNGLTPGSTDDFADARARILDIQLPPRVVDDISKALEQLTQGAATDYVAVRSSSSSEDSTLASAAGQHDSFLAVRGVEQVCQAILQCWASLWSERAAAYRAHQPSHHPMDMAVLVQRFVDADASGMMFTGNTSVIEASLGLGERIVAGQLTPDSWRVAGAQIVDRRRGDQRQRIDRMGNMLQTRPILPGERTKACLTDHQVLRLDAMGQAVSTMLGGRRDIEWAIDGDTIWILQARPITSQLPDFSRPRRQAVDGSAVLTGDPASPGTASGPVRLICGPADFATVEAGDVIVCRTTDPAWTPLFSLAAAVITETGGVLSHAAIVAREVGIPAVLAVPRATELLRPTSVVTVDGTTGAITPVES</sequence>
<reference evidence="3" key="2">
    <citation type="submission" date="2021-09" db="EMBL/GenBank/DDBJ databases">
        <authorList>
            <person name="Gilroy R."/>
        </authorList>
    </citation>
    <scope>NUCLEOTIDE SEQUENCE</scope>
    <source>
        <strain evidence="3">ChiHjej13B12-14962</strain>
    </source>
</reference>
<dbReference type="InterPro" id="IPR013815">
    <property type="entry name" value="ATP_grasp_subdomain_1"/>
</dbReference>
<dbReference type="RefSeq" id="WP_303906024.1">
    <property type="nucleotide sequence ID" value="NZ_DYXC01000097.1"/>
</dbReference>
<dbReference type="GO" id="GO:0005524">
    <property type="term" value="F:ATP binding"/>
    <property type="evidence" value="ECO:0007669"/>
    <property type="project" value="InterPro"/>
</dbReference>
<dbReference type="PANTHER" id="PTHR43615:SF1">
    <property type="entry name" value="PPDK_N DOMAIN-CONTAINING PROTEIN"/>
    <property type="match status" value="1"/>
</dbReference>
<dbReference type="Pfam" id="PF00391">
    <property type="entry name" value="PEP-utilizers"/>
    <property type="match status" value="1"/>
</dbReference>
<protein>
    <submittedName>
        <fullName evidence="3">Pyruvate, phosphate dikinase</fullName>
    </submittedName>
</protein>
<feature type="domain" description="Pyruvate phosphate dikinase AMP/ATP-binding" evidence="2">
    <location>
        <begin position="12"/>
        <end position="286"/>
    </location>
</feature>
<dbReference type="Proteomes" id="UP000703315">
    <property type="component" value="Unassembled WGS sequence"/>
</dbReference>
<reference evidence="3" key="1">
    <citation type="journal article" date="2021" name="PeerJ">
        <title>Extensive microbial diversity within the chicken gut microbiome revealed by metagenomics and culture.</title>
        <authorList>
            <person name="Gilroy R."/>
            <person name="Ravi A."/>
            <person name="Getino M."/>
            <person name="Pursley I."/>
            <person name="Horton D.L."/>
            <person name="Alikhan N.F."/>
            <person name="Baker D."/>
            <person name="Gharbi K."/>
            <person name="Hall N."/>
            <person name="Watson M."/>
            <person name="Adriaenssens E.M."/>
            <person name="Foster-Nyarko E."/>
            <person name="Jarju S."/>
            <person name="Secka A."/>
            <person name="Antonio M."/>
            <person name="Oren A."/>
            <person name="Chaudhuri R.R."/>
            <person name="La Ragione R."/>
            <person name="Hildebrand F."/>
            <person name="Pallen M.J."/>
        </authorList>
    </citation>
    <scope>NUCLEOTIDE SEQUENCE</scope>
    <source>
        <strain evidence="3">ChiHjej13B12-14962</strain>
    </source>
</reference>
<dbReference type="InterPro" id="IPR036637">
    <property type="entry name" value="Phosphohistidine_dom_sf"/>
</dbReference>
<dbReference type="Pfam" id="PF01326">
    <property type="entry name" value="PPDK_N"/>
    <property type="match status" value="1"/>
</dbReference>
<evidence type="ECO:0000259" key="1">
    <source>
        <dbReference type="Pfam" id="PF00391"/>
    </source>
</evidence>
<dbReference type="GO" id="GO:0016301">
    <property type="term" value="F:kinase activity"/>
    <property type="evidence" value="ECO:0007669"/>
    <property type="project" value="InterPro"/>
</dbReference>
<dbReference type="SUPFAM" id="SSF56059">
    <property type="entry name" value="Glutathione synthetase ATP-binding domain-like"/>
    <property type="match status" value="1"/>
</dbReference>
<dbReference type="InterPro" id="IPR002192">
    <property type="entry name" value="PPDK_AMP/ATP-bd"/>
</dbReference>
<dbReference type="Gene3D" id="3.30.470.20">
    <property type="entry name" value="ATP-grasp fold, B domain"/>
    <property type="match status" value="1"/>
</dbReference>
<dbReference type="PANTHER" id="PTHR43615">
    <property type="entry name" value="PHOSPHOENOLPYRUVATE SYNTHASE-RELATED"/>
    <property type="match status" value="1"/>
</dbReference>
<dbReference type="InterPro" id="IPR051549">
    <property type="entry name" value="PEP_Utilizing_Enz"/>
</dbReference>
<dbReference type="SUPFAM" id="SSF52009">
    <property type="entry name" value="Phosphohistidine domain"/>
    <property type="match status" value="1"/>
</dbReference>
<gene>
    <name evidence="3" type="ORF">K8V32_08925</name>
</gene>
<feature type="domain" description="PEP-utilising enzyme mobile" evidence="1">
    <location>
        <begin position="331"/>
        <end position="401"/>
    </location>
</feature>
<name>A0A921FN53_9MICC</name>
<keyword evidence="3" id="KW-0670">Pyruvate</keyword>
<organism evidence="3 4">
    <name type="scientific">Enteractinococcus helveticum</name>
    <dbReference type="NCBI Taxonomy" id="1837282"/>
    <lineage>
        <taxon>Bacteria</taxon>
        <taxon>Bacillati</taxon>
        <taxon>Actinomycetota</taxon>
        <taxon>Actinomycetes</taxon>
        <taxon>Micrococcales</taxon>
        <taxon>Micrococcaceae</taxon>
    </lineage>
</organism>
<comment type="caution">
    <text evidence="3">The sequence shown here is derived from an EMBL/GenBank/DDBJ whole genome shotgun (WGS) entry which is preliminary data.</text>
</comment>